<comment type="caution">
    <text evidence="2">The sequence shown here is derived from an EMBL/GenBank/DDBJ whole genome shotgun (WGS) entry which is preliminary data.</text>
</comment>
<evidence type="ECO:0000256" key="1">
    <source>
        <dbReference type="SAM" id="MobiDB-lite"/>
    </source>
</evidence>
<organism evidence="2 3">
    <name type="scientific">Phyllostomus discolor</name>
    <name type="common">pale spear-nosed bat</name>
    <dbReference type="NCBI Taxonomy" id="89673"/>
    <lineage>
        <taxon>Eukaryota</taxon>
        <taxon>Metazoa</taxon>
        <taxon>Chordata</taxon>
        <taxon>Craniata</taxon>
        <taxon>Vertebrata</taxon>
        <taxon>Euteleostomi</taxon>
        <taxon>Mammalia</taxon>
        <taxon>Eutheria</taxon>
        <taxon>Laurasiatheria</taxon>
        <taxon>Chiroptera</taxon>
        <taxon>Yangochiroptera</taxon>
        <taxon>Phyllostomidae</taxon>
        <taxon>Phyllostominae</taxon>
        <taxon>Phyllostomus</taxon>
    </lineage>
</organism>
<dbReference type="AlphaFoldDB" id="A0A833YQ06"/>
<reference evidence="2 3" key="1">
    <citation type="journal article" date="2020" name="Nature">
        <title>Six reference-quality genomes reveal evolution of bat adaptations.</title>
        <authorList>
            <person name="Jebb D."/>
            <person name="Huang Z."/>
            <person name="Pippel M."/>
            <person name="Hughes G.M."/>
            <person name="Lavrichenko K."/>
            <person name="Devanna P."/>
            <person name="Winkler S."/>
            <person name="Jermiin L.S."/>
            <person name="Skirmuntt E.C."/>
            <person name="Katzourakis A."/>
            <person name="Burkitt-Gray L."/>
            <person name="Ray D.A."/>
            <person name="Sullivan K.A.M."/>
            <person name="Roscito J.G."/>
            <person name="Kirilenko B.M."/>
            <person name="Davalos L.M."/>
            <person name="Corthals A.P."/>
            <person name="Power M.L."/>
            <person name="Jones G."/>
            <person name="Ransome R.D."/>
            <person name="Dechmann D.K.N."/>
            <person name="Locatelli A.G."/>
            <person name="Puechmaille S.J."/>
            <person name="Fedrigo O."/>
            <person name="Jarvis E.D."/>
            <person name="Hiller M."/>
            <person name="Vernes S.C."/>
            <person name="Myers E.W."/>
            <person name="Teeling E.C."/>
        </authorList>
    </citation>
    <scope>NUCLEOTIDE SEQUENCE [LARGE SCALE GENOMIC DNA]</scope>
    <source>
        <strain evidence="2">Bat1K_MPI-CBG_1</strain>
    </source>
</reference>
<name>A0A833YQ06_9CHIR</name>
<feature type="region of interest" description="Disordered" evidence="1">
    <location>
        <begin position="1"/>
        <end position="23"/>
    </location>
</feature>
<accession>A0A833YQ06</accession>
<gene>
    <name evidence="2" type="ORF">HJG60_009178</name>
</gene>
<dbReference type="EMBL" id="JABVXQ010000014">
    <property type="protein sequence ID" value="KAF6078328.1"/>
    <property type="molecule type" value="Genomic_DNA"/>
</dbReference>
<protein>
    <submittedName>
        <fullName evidence="2">Uncharacterized protein</fullName>
    </submittedName>
</protein>
<dbReference type="Proteomes" id="UP000664940">
    <property type="component" value="Unassembled WGS sequence"/>
</dbReference>
<proteinExistence type="predicted"/>
<sequence>MAAETGVAHSQAERGGCQQPPAKILPWSLRRGQALATPRRGTPASSTEGMHFCHCEPPLPPRAWGLTLRESGAAQRKPSVLPAPRRVWLPAHLPLHFPGAEGQAVLRCRCPGQSPFRSPVSCHLTKSLHCWQCLLEGSTWGSSSGVQSAAWAWGWGPEWVKSVPGPLSSAREARQQSAGSGGAAWCWGGFLGTQKP</sequence>
<evidence type="ECO:0000313" key="2">
    <source>
        <dbReference type="EMBL" id="KAF6078328.1"/>
    </source>
</evidence>
<evidence type="ECO:0000313" key="3">
    <source>
        <dbReference type="Proteomes" id="UP000664940"/>
    </source>
</evidence>